<gene>
    <name evidence="3" type="ORF">ORQ98_10395</name>
</gene>
<keyword evidence="2" id="KW-0732">Signal</keyword>
<dbReference type="InterPro" id="IPR021727">
    <property type="entry name" value="DUF3299"/>
</dbReference>
<feature type="region of interest" description="Disordered" evidence="1">
    <location>
        <begin position="171"/>
        <end position="223"/>
    </location>
</feature>
<accession>A0ABT5U7N4</accession>
<reference evidence="3 4" key="1">
    <citation type="submission" date="2022-11" db="EMBL/GenBank/DDBJ databases">
        <title>Spartinivicinus poritis sp. nov., isolated from scleractinian coral Porites lutea.</title>
        <authorList>
            <person name="Zhang G."/>
            <person name="Cai L."/>
            <person name="Wei Q."/>
        </authorList>
    </citation>
    <scope>NUCLEOTIDE SEQUENCE [LARGE SCALE GENOMIC DNA]</scope>
    <source>
        <strain evidence="3 4">A2-2</strain>
    </source>
</reference>
<dbReference type="Proteomes" id="UP001528823">
    <property type="component" value="Unassembled WGS sequence"/>
</dbReference>
<protein>
    <submittedName>
        <fullName evidence="3">DUF3299 domain-containing protein</fullName>
    </submittedName>
</protein>
<feature type="compositionally biased region" description="Basic and acidic residues" evidence="1">
    <location>
        <begin position="214"/>
        <end position="223"/>
    </location>
</feature>
<feature type="chain" id="PRO_5045093434" evidence="2">
    <location>
        <begin position="25"/>
        <end position="223"/>
    </location>
</feature>
<name>A0ABT5U7N4_9GAMM</name>
<comment type="caution">
    <text evidence="3">The sequence shown here is derived from an EMBL/GenBank/DDBJ whole genome shotgun (WGS) entry which is preliminary data.</text>
</comment>
<sequence>MAKLDVKAALISAVLLFSSTLTLADVKTLQWEDLVPEDIRKAFLEEQAPKDINALAEALTKQAQEKTKGTASAPVVIALDKKEVKLPGYIVPLNMKDDGSITEFLLVPYFGACIHVPPPPPNQVVHVIHEKGLNPDALYDPFWVTGTLSITGIETELAQAGYTMKAKQVELYTEPAEEQPPAKVPQEKPKEEQGTQSQDQTEPAKQKNTTTTSEKPESDKKAG</sequence>
<dbReference type="Gene3D" id="2.40.50.870">
    <property type="entry name" value="Protein of unknown function (DUF3299)"/>
    <property type="match status" value="1"/>
</dbReference>
<evidence type="ECO:0000313" key="3">
    <source>
        <dbReference type="EMBL" id="MDE1462380.1"/>
    </source>
</evidence>
<organism evidence="3 4">
    <name type="scientific">Spartinivicinus poritis</name>
    <dbReference type="NCBI Taxonomy" id="2994640"/>
    <lineage>
        <taxon>Bacteria</taxon>
        <taxon>Pseudomonadati</taxon>
        <taxon>Pseudomonadota</taxon>
        <taxon>Gammaproteobacteria</taxon>
        <taxon>Oceanospirillales</taxon>
        <taxon>Zooshikellaceae</taxon>
        <taxon>Spartinivicinus</taxon>
    </lineage>
</organism>
<dbReference type="EMBL" id="JAPMOU010000010">
    <property type="protein sequence ID" value="MDE1462380.1"/>
    <property type="molecule type" value="Genomic_DNA"/>
</dbReference>
<evidence type="ECO:0000256" key="1">
    <source>
        <dbReference type="SAM" id="MobiDB-lite"/>
    </source>
</evidence>
<feature type="compositionally biased region" description="Polar residues" evidence="1">
    <location>
        <begin position="194"/>
        <end position="213"/>
    </location>
</feature>
<dbReference type="RefSeq" id="WP_274688730.1">
    <property type="nucleotide sequence ID" value="NZ_JAPMOU010000010.1"/>
</dbReference>
<evidence type="ECO:0000256" key="2">
    <source>
        <dbReference type="SAM" id="SignalP"/>
    </source>
</evidence>
<proteinExistence type="predicted"/>
<evidence type="ECO:0000313" key="4">
    <source>
        <dbReference type="Proteomes" id="UP001528823"/>
    </source>
</evidence>
<dbReference type="Pfam" id="PF11736">
    <property type="entry name" value="DUF3299"/>
    <property type="match status" value="1"/>
</dbReference>
<feature type="signal peptide" evidence="2">
    <location>
        <begin position="1"/>
        <end position="24"/>
    </location>
</feature>
<keyword evidence="4" id="KW-1185">Reference proteome</keyword>